<dbReference type="RefSeq" id="WP_268004633.1">
    <property type="nucleotide sequence ID" value="NZ_BSUT01000001.1"/>
</dbReference>
<feature type="region of interest" description="Disordered" evidence="1">
    <location>
        <begin position="33"/>
        <end position="61"/>
    </location>
</feature>
<gene>
    <name evidence="3" type="ORF">NZD89_20920</name>
</gene>
<evidence type="ECO:0008006" key="5">
    <source>
        <dbReference type="Google" id="ProtNLM"/>
    </source>
</evidence>
<evidence type="ECO:0000256" key="1">
    <source>
        <dbReference type="SAM" id="MobiDB-lite"/>
    </source>
</evidence>
<accession>A0ABY6ZD63</accession>
<feature type="region of interest" description="Disordered" evidence="1">
    <location>
        <begin position="146"/>
        <end position="177"/>
    </location>
</feature>
<sequence>MKIKTMITSSILTLGAVSALGTATVFAATNTHTHASPTKSSHHKVVKNATEKTSQKNNRTSRMSDISNILGISSTTLQSDLKAGQSLAQIAQNQGISEQTLVSDIESAETSQLSQAVQNGKLTSAQEQNILSNLDSHVQQMVEHTGGFQKGNGKWSGATSGTKGSWSKGSSSDAGQQSQLSNLSSILGISQSTLQSDLQSGQSILDIAQNQGISEQTLETDLTNNFQTQLDQAVSNGKLTSTQEQTILNNFSFRIGQMLTQQGGFGQGHNSSSASSSN</sequence>
<evidence type="ECO:0000313" key="4">
    <source>
        <dbReference type="Proteomes" id="UP001164761"/>
    </source>
</evidence>
<feature type="signal peptide" evidence="2">
    <location>
        <begin position="1"/>
        <end position="27"/>
    </location>
</feature>
<organism evidence="3 4">
    <name type="scientific">Alicyclobacillus fastidiosus</name>
    <dbReference type="NCBI Taxonomy" id="392011"/>
    <lineage>
        <taxon>Bacteria</taxon>
        <taxon>Bacillati</taxon>
        <taxon>Bacillota</taxon>
        <taxon>Bacilli</taxon>
        <taxon>Bacillales</taxon>
        <taxon>Alicyclobacillaceae</taxon>
        <taxon>Alicyclobacillus</taxon>
    </lineage>
</organism>
<evidence type="ECO:0000313" key="3">
    <source>
        <dbReference type="EMBL" id="WAH40738.1"/>
    </source>
</evidence>
<feature type="chain" id="PRO_5045189891" description="LysM domain-containing protein" evidence="2">
    <location>
        <begin position="28"/>
        <end position="278"/>
    </location>
</feature>
<feature type="compositionally biased region" description="Low complexity" evidence="1">
    <location>
        <begin position="153"/>
        <end position="177"/>
    </location>
</feature>
<dbReference type="EMBL" id="CP104067">
    <property type="protein sequence ID" value="WAH40738.1"/>
    <property type="molecule type" value="Genomic_DNA"/>
</dbReference>
<keyword evidence="4" id="KW-1185">Reference proteome</keyword>
<name>A0ABY6ZD63_9BACL</name>
<dbReference type="Proteomes" id="UP001164761">
    <property type="component" value="Chromosome"/>
</dbReference>
<evidence type="ECO:0000256" key="2">
    <source>
        <dbReference type="SAM" id="SignalP"/>
    </source>
</evidence>
<keyword evidence="2" id="KW-0732">Signal</keyword>
<reference evidence="3" key="1">
    <citation type="submission" date="2022-08" db="EMBL/GenBank/DDBJ databases">
        <title>Alicyclobacillus fastidiosus DSM 17978, complete genome.</title>
        <authorList>
            <person name="Wang Q."/>
            <person name="Cai R."/>
            <person name="Wang Z."/>
        </authorList>
    </citation>
    <scope>NUCLEOTIDE SEQUENCE</scope>
    <source>
        <strain evidence="3">DSM 17978</strain>
    </source>
</reference>
<proteinExistence type="predicted"/>
<protein>
    <recommendedName>
        <fullName evidence="5">LysM domain-containing protein</fullName>
    </recommendedName>
</protein>